<keyword evidence="4" id="KW-0963">Cytoplasm</keyword>
<dbReference type="FunFam" id="1.10.40.30:FF:000002">
    <property type="entry name" value="Fumarate hydratase class II"/>
    <property type="match status" value="1"/>
</dbReference>
<dbReference type="InterPro" id="IPR008948">
    <property type="entry name" value="L-Aspartase-like"/>
</dbReference>
<dbReference type="Gene3D" id="1.20.200.10">
    <property type="entry name" value="Fumarase/aspartase (Central domain)"/>
    <property type="match status" value="1"/>
</dbReference>
<feature type="binding site" evidence="4">
    <location>
        <position position="311"/>
    </location>
    <ligand>
        <name>substrate</name>
    </ligand>
</feature>
<feature type="active site" description="Proton donor/acceptor" evidence="4">
    <location>
        <position position="180"/>
    </location>
</feature>
<organism evidence="7 8">
    <name type="scientific">Vagococcus elongatus</name>
    <dbReference type="NCBI Taxonomy" id="180344"/>
    <lineage>
        <taxon>Bacteria</taxon>
        <taxon>Bacillati</taxon>
        <taxon>Bacillota</taxon>
        <taxon>Bacilli</taxon>
        <taxon>Lactobacillales</taxon>
        <taxon>Enterococcaceae</taxon>
        <taxon>Vagococcus</taxon>
    </lineage>
</organism>
<feature type="binding site" evidence="4">
    <location>
        <begin position="97"/>
        <end position="99"/>
    </location>
    <ligand>
        <name>substrate</name>
    </ligand>
</feature>
<feature type="domain" description="Fumarase C C-terminal" evidence="6">
    <location>
        <begin position="400"/>
        <end position="452"/>
    </location>
</feature>
<evidence type="ECO:0000256" key="3">
    <source>
        <dbReference type="ARBA" id="ARBA00023239"/>
    </source>
</evidence>
<dbReference type="OrthoDB" id="9802809at2"/>
<dbReference type="EMBL" id="NGKA01000003">
    <property type="protein sequence ID" value="RSU14303.1"/>
    <property type="molecule type" value="Genomic_DNA"/>
</dbReference>
<comment type="subunit">
    <text evidence="4">Homotetramer.</text>
</comment>
<feature type="domain" description="Fumarate lyase N-terminal" evidence="5">
    <location>
        <begin position="11"/>
        <end position="334"/>
    </location>
</feature>
<dbReference type="PANTHER" id="PTHR11444:SF1">
    <property type="entry name" value="FUMARATE HYDRATASE, MITOCHONDRIAL"/>
    <property type="match status" value="1"/>
</dbReference>
<comment type="function">
    <text evidence="4">Involved in the TCA cycle. Catalyzes the stereospecific interconversion of fumarate to L-malate.</text>
</comment>
<evidence type="ECO:0000313" key="7">
    <source>
        <dbReference type="EMBL" id="RSU14303.1"/>
    </source>
</evidence>
<gene>
    <name evidence="4" type="primary">fumC</name>
    <name evidence="7" type="ORF">CBF29_03100</name>
</gene>
<dbReference type="Pfam" id="PF00206">
    <property type="entry name" value="Lyase_1"/>
    <property type="match status" value="1"/>
</dbReference>
<sequence>MEYRIERDSLGEVKVDASKFWGAQTERSKFYFNIGEDNMPLDVIYGLVQIKKAAAIVNHQMGRLPREAKETIVSVCDDILKGTWDDQFPLKVYQTGSGTQSNMNTNEVIAHLANQKGKDIHPNDHVNMSQSSNDTFPTAMHIAAYTAIKHELIPELEKWLALLKEMEEKYQKVIKIGRTHLQDATPLTFGQEVSGWRTMIEKSLTFINESSQSLRYLTIGGTAVGTGLNAPENFDLAMVAQLSELTELDFIVEKNKYYGLTSHSALSYTHGALRALAGDVMKIANDIRWLAGGPRAGLGEISLPENEPGSSIMPGKINPTQAEALTMVAVQVMGNDTTIQIASSQGNFELNVFKPVIIHNFLQSVTLLSAAMLSFRKHCLAGIKVNRDMMAEGVEKSLMLVTALSPHIGYDNSAKVAKFAYQNHLTLKEAVQQLGYATAEEYDQWVVPEKMV</sequence>
<reference evidence="7 8" key="1">
    <citation type="submission" date="2017-05" db="EMBL/GenBank/DDBJ databases">
        <title>Vagococcus spp. assemblies.</title>
        <authorList>
            <person name="Gulvik C.A."/>
        </authorList>
    </citation>
    <scope>NUCLEOTIDE SEQUENCE [LARGE SCALE GENOMIC DNA]</scope>
    <source>
        <strain evidence="7 8">CCUG 51432</strain>
    </source>
</reference>
<protein>
    <recommendedName>
        <fullName evidence="4">Fumarate hydratase class II</fullName>
        <shortName evidence="4">Fumarase C</shortName>
        <ecNumber evidence="4">4.2.1.2</ecNumber>
    </recommendedName>
    <alternativeName>
        <fullName evidence="4">Aerobic fumarase</fullName>
    </alternativeName>
    <alternativeName>
        <fullName evidence="4">Iron-independent fumarase</fullName>
    </alternativeName>
</protein>
<evidence type="ECO:0000256" key="4">
    <source>
        <dbReference type="HAMAP-Rule" id="MF_00743"/>
    </source>
</evidence>
<feature type="binding site" evidence="4">
    <location>
        <begin position="131"/>
        <end position="133"/>
    </location>
    <ligand>
        <name>substrate</name>
    </ligand>
</feature>
<evidence type="ECO:0000259" key="5">
    <source>
        <dbReference type="Pfam" id="PF00206"/>
    </source>
</evidence>
<dbReference type="GO" id="GO:0006099">
    <property type="term" value="P:tricarboxylic acid cycle"/>
    <property type="evidence" value="ECO:0007669"/>
    <property type="project" value="UniProtKB-UniRule"/>
</dbReference>
<dbReference type="InterPro" id="IPR005677">
    <property type="entry name" value="Fum_hydII"/>
</dbReference>
<evidence type="ECO:0000313" key="8">
    <source>
        <dbReference type="Proteomes" id="UP000287605"/>
    </source>
</evidence>
<dbReference type="PRINTS" id="PR00145">
    <property type="entry name" value="ARGSUCLYASE"/>
</dbReference>
<dbReference type="PANTHER" id="PTHR11444">
    <property type="entry name" value="ASPARTATEAMMONIA/ARGININOSUCCINATE/ADENYLOSUCCINATE LYASE"/>
    <property type="match status" value="1"/>
</dbReference>
<dbReference type="PRINTS" id="PR00149">
    <property type="entry name" value="FUMRATELYASE"/>
</dbReference>
<dbReference type="GO" id="GO:0006106">
    <property type="term" value="P:fumarate metabolic process"/>
    <property type="evidence" value="ECO:0007669"/>
    <property type="project" value="InterPro"/>
</dbReference>
<dbReference type="InterPro" id="IPR022761">
    <property type="entry name" value="Fumarate_lyase_N"/>
</dbReference>
<feature type="binding site" description="in site B" evidence="4">
    <location>
        <begin position="121"/>
        <end position="124"/>
    </location>
    <ligand>
        <name>substrate</name>
    </ligand>
</feature>
<dbReference type="UniPathway" id="UPA00223">
    <property type="reaction ID" value="UER01007"/>
</dbReference>
<dbReference type="FunFam" id="1.10.275.10:FF:000001">
    <property type="entry name" value="Fumarate hydratase, mitochondrial"/>
    <property type="match status" value="1"/>
</dbReference>
<comment type="miscellaneous">
    <text evidence="4">There are 2 substrate-binding sites: the catalytic A site, and the non-catalytic B site that may play a role in the transfer of substrate or product between the active site and the solvent. Alternatively, the B site may bind allosteric effectors.</text>
</comment>
<dbReference type="Gene3D" id="1.10.40.30">
    <property type="entry name" value="Fumarase/aspartase (C-terminal domain)"/>
    <property type="match status" value="1"/>
</dbReference>
<comment type="caution">
    <text evidence="7">The sequence shown here is derived from an EMBL/GenBank/DDBJ whole genome shotgun (WGS) entry which is preliminary data.</text>
</comment>
<comment type="catalytic activity">
    <reaction evidence="4">
        <text>(S)-malate = fumarate + H2O</text>
        <dbReference type="Rhea" id="RHEA:12460"/>
        <dbReference type="ChEBI" id="CHEBI:15377"/>
        <dbReference type="ChEBI" id="CHEBI:15589"/>
        <dbReference type="ChEBI" id="CHEBI:29806"/>
        <dbReference type="EC" id="4.2.1.2"/>
    </reaction>
</comment>
<feature type="binding site" evidence="4">
    <location>
        <begin position="316"/>
        <end position="318"/>
    </location>
    <ligand>
        <name>substrate</name>
    </ligand>
</feature>
<comment type="similarity">
    <text evidence="2 4">Belongs to the class-II fumarase/aspartase family. Fumarase subfamily.</text>
</comment>
<accession>A0A430B1U9</accession>
<dbReference type="GO" id="GO:0008797">
    <property type="term" value="F:aspartate ammonia-lyase activity"/>
    <property type="evidence" value="ECO:0007669"/>
    <property type="project" value="UniProtKB-EC"/>
</dbReference>
<comment type="subcellular location">
    <subcellularLocation>
        <location evidence="4">Cytoplasm</location>
    </subcellularLocation>
</comment>
<dbReference type="GO" id="GO:0004333">
    <property type="term" value="F:fumarate hydratase activity"/>
    <property type="evidence" value="ECO:0007669"/>
    <property type="project" value="UniProtKB-UniRule"/>
</dbReference>
<dbReference type="RefSeq" id="WP_126807207.1">
    <property type="nucleotide sequence ID" value="NZ_NGKA01000003.1"/>
</dbReference>
<feature type="binding site" evidence="4">
    <location>
        <position position="179"/>
    </location>
    <ligand>
        <name>substrate</name>
    </ligand>
</feature>
<keyword evidence="3 4" id="KW-0456">Lyase</keyword>
<dbReference type="Gene3D" id="1.10.275.10">
    <property type="entry name" value="Fumarase/aspartase (N-terminal domain)"/>
    <property type="match status" value="1"/>
</dbReference>
<dbReference type="InterPro" id="IPR000362">
    <property type="entry name" value="Fumarate_lyase_fam"/>
</dbReference>
<evidence type="ECO:0000256" key="1">
    <source>
        <dbReference type="ARBA" id="ARBA00001494"/>
    </source>
</evidence>
<dbReference type="InterPro" id="IPR024083">
    <property type="entry name" value="Fumarase/histidase_N"/>
</dbReference>
<name>A0A430B1U9_9ENTE</name>
<dbReference type="FunFam" id="1.20.200.10:FF:000001">
    <property type="entry name" value="Fumarate hydratase, mitochondrial"/>
    <property type="match status" value="1"/>
</dbReference>
<evidence type="ECO:0000256" key="2">
    <source>
        <dbReference type="ARBA" id="ARBA00009084"/>
    </source>
</evidence>
<dbReference type="NCBIfam" id="TIGR00979">
    <property type="entry name" value="fumC_II"/>
    <property type="match status" value="1"/>
</dbReference>
<comment type="catalytic activity">
    <reaction evidence="1">
        <text>L-aspartate = fumarate + NH4(+)</text>
        <dbReference type="Rhea" id="RHEA:16601"/>
        <dbReference type="ChEBI" id="CHEBI:28938"/>
        <dbReference type="ChEBI" id="CHEBI:29806"/>
        <dbReference type="ChEBI" id="CHEBI:29991"/>
        <dbReference type="EC" id="4.3.1.1"/>
    </reaction>
</comment>
<dbReference type="HAMAP" id="MF_00743">
    <property type="entry name" value="FumaraseC"/>
    <property type="match status" value="1"/>
</dbReference>
<dbReference type="Pfam" id="PF10415">
    <property type="entry name" value="FumaraseC_C"/>
    <property type="match status" value="1"/>
</dbReference>
<keyword evidence="4" id="KW-0816">Tricarboxylic acid cycle</keyword>
<dbReference type="GO" id="GO:0006108">
    <property type="term" value="P:malate metabolic process"/>
    <property type="evidence" value="ECO:0007669"/>
    <property type="project" value="TreeGrafter"/>
</dbReference>
<dbReference type="InterPro" id="IPR020557">
    <property type="entry name" value="Fumarate_lyase_CS"/>
</dbReference>
<dbReference type="GO" id="GO:0005737">
    <property type="term" value="C:cytoplasm"/>
    <property type="evidence" value="ECO:0007669"/>
    <property type="project" value="UniProtKB-SubCell"/>
</dbReference>
<proteinExistence type="inferred from homology"/>
<dbReference type="CDD" id="cd01362">
    <property type="entry name" value="Fumarase_classII"/>
    <property type="match status" value="1"/>
</dbReference>
<dbReference type="AlphaFoldDB" id="A0A430B1U9"/>
<feature type="active site" evidence="4">
    <location>
        <position position="310"/>
    </location>
</feature>
<dbReference type="PROSITE" id="PS00163">
    <property type="entry name" value="FUMARATE_LYASES"/>
    <property type="match status" value="1"/>
</dbReference>
<dbReference type="SUPFAM" id="SSF48557">
    <property type="entry name" value="L-aspartase-like"/>
    <property type="match status" value="1"/>
</dbReference>
<comment type="pathway">
    <text evidence="4">Carbohydrate metabolism; tricarboxylic acid cycle; (S)-malate from fumarate: step 1/1.</text>
</comment>
<evidence type="ECO:0000259" key="6">
    <source>
        <dbReference type="Pfam" id="PF10415"/>
    </source>
</evidence>
<feature type="site" description="Important for catalytic activity" evidence="4">
    <location>
        <position position="323"/>
    </location>
</feature>
<dbReference type="InterPro" id="IPR018951">
    <property type="entry name" value="Fumarase_C_C"/>
</dbReference>
<dbReference type="Proteomes" id="UP000287605">
    <property type="component" value="Unassembled WGS sequence"/>
</dbReference>
<dbReference type="EC" id="4.2.1.2" evidence="4"/>
<keyword evidence="8" id="KW-1185">Reference proteome</keyword>